<feature type="compositionally biased region" description="Basic and acidic residues" evidence="1">
    <location>
        <begin position="97"/>
        <end position="109"/>
    </location>
</feature>
<comment type="caution">
    <text evidence="2">The sequence shown here is derived from an EMBL/GenBank/DDBJ whole genome shotgun (WGS) entry which is preliminary data.</text>
</comment>
<feature type="region of interest" description="Disordered" evidence="1">
    <location>
        <begin position="46"/>
        <end position="109"/>
    </location>
</feature>
<feature type="compositionally biased region" description="Polar residues" evidence="1">
    <location>
        <begin position="85"/>
        <end position="96"/>
    </location>
</feature>
<sequence>MTQSSKGRGVGNFSKPLAGSYELLLTNQERSESGEDHRTLRSLESLLFHHQPQKDEELLKEANSSISRPKELTGNDPSFGERRTGSINQLQKSPKTSPKDVRRNREVPR</sequence>
<dbReference type="EMBL" id="AVOT02049873">
    <property type="protein sequence ID" value="MBW0545011.1"/>
    <property type="molecule type" value="Genomic_DNA"/>
</dbReference>
<evidence type="ECO:0000313" key="3">
    <source>
        <dbReference type="Proteomes" id="UP000765509"/>
    </source>
</evidence>
<dbReference type="AlphaFoldDB" id="A0A9Q3FRJ3"/>
<protein>
    <submittedName>
        <fullName evidence="2">Uncharacterized protein</fullName>
    </submittedName>
</protein>
<organism evidence="2 3">
    <name type="scientific">Austropuccinia psidii MF-1</name>
    <dbReference type="NCBI Taxonomy" id="1389203"/>
    <lineage>
        <taxon>Eukaryota</taxon>
        <taxon>Fungi</taxon>
        <taxon>Dikarya</taxon>
        <taxon>Basidiomycota</taxon>
        <taxon>Pucciniomycotina</taxon>
        <taxon>Pucciniomycetes</taxon>
        <taxon>Pucciniales</taxon>
        <taxon>Sphaerophragmiaceae</taxon>
        <taxon>Austropuccinia</taxon>
    </lineage>
</organism>
<proteinExistence type="predicted"/>
<name>A0A9Q3FRJ3_9BASI</name>
<keyword evidence="3" id="KW-1185">Reference proteome</keyword>
<accession>A0A9Q3FRJ3</accession>
<gene>
    <name evidence="2" type="ORF">O181_084726</name>
</gene>
<evidence type="ECO:0000313" key="2">
    <source>
        <dbReference type="EMBL" id="MBW0545011.1"/>
    </source>
</evidence>
<dbReference type="Proteomes" id="UP000765509">
    <property type="component" value="Unassembled WGS sequence"/>
</dbReference>
<feature type="compositionally biased region" description="Basic and acidic residues" evidence="1">
    <location>
        <begin position="68"/>
        <end position="84"/>
    </location>
</feature>
<evidence type="ECO:0000256" key="1">
    <source>
        <dbReference type="SAM" id="MobiDB-lite"/>
    </source>
</evidence>
<reference evidence="2" key="1">
    <citation type="submission" date="2021-03" db="EMBL/GenBank/DDBJ databases">
        <title>Draft genome sequence of rust myrtle Austropuccinia psidii MF-1, a brazilian biotype.</title>
        <authorList>
            <person name="Quecine M.C."/>
            <person name="Pachon D.M.R."/>
            <person name="Bonatelli M.L."/>
            <person name="Correr F.H."/>
            <person name="Franceschini L.M."/>
            <person name="Leite T.F."/>
            <person name="Margarido G.R.A."/>
            <person name="Almeida C.A."/>
            <person name="Ferrarezi J.A."/>
            <person name="Labate C.A."/>
        </authorList>
    </citation>
    <scope>NUCLEOTIDE SEQUENCE</scope>
    <source>
        <strain evidence="2">MF-1</strain>
    </source>
</reference>